<feature type="domain" description="CRAL-TRIO" evidence="2">
    <location>
        <begin position="138"/>
        <end position="272"/>
    </location>
</feature>
<accession>A0A834YRX4</accession>
<dbReference type="SUPFAM" id="SSF52087">
    <property type="entry name" value="CRAL/TRIO domain"/>
    <property type="match status" value="1"/>
</dbReference>
<evidence type="ECO:0000259" key="2">
    <source>
        <dbReference type="PROSITE" id="PS50191"/>
    </source>
</evidence>
<evidence type="ECO:0000256" key="1">
    <source>
        <dbReference type="SAM" id="MobiDB-lite"/>
    </source>
</evidence>
<dbReference type="SMART" id="SM00516">
    <property type="entry name" value="SEC14"/>
    <property type="match status" value="1"/>
</dbReference>
<organism evidence="3 4">
    <name type="scientific">Tetracentron sinense</name>
    <name type="common">Spur-leaf</name>
    <dbReference type="NCBI Taxonomy" id="13715"/>
    <lineage>
        <taxon>Eukaryota</taxon>
        <taxon>Viridiplantae</taxon>
        <taxon>Streptophyta</taxon>
        <taxon>Embryophyta</taxon>
        <taxon>Tracheophyta</taxon>
        <taxon>Spermatophyta</taxon>
        <taxon>Magnoliopsida</taxon>
        <taxon>Trochodendrales</taxon>
        <taxon>Trochodendraceae</taxon>
        <taxon>Tetracentron</taxon>
    </lineage>
</organism>
<dbReference type="OMA" id="RSSCELA"/>
<dbReference type="Pfam" id="PF00650">
    <property type="entry name" value="CRAL_TRIO"/>
    <property type="match status" value="1"/>
</dbReference>
<dbReference type="InterPro" id="IPR001251">
    <property type="entry name" value="CRAL-TRIO_dom"/>
</dbReference>
<evidence type="ECO:0000313" key="4">
    <source>
        <dbReference type="Proteomes" id="UP000655225"/>
    </source>
</evidence>
<dbReference type="InterPro" id="IPR036865">
    <property type="entry name" value="CRAL-TRIO_dom_sf"/>
</dbReference>
<dbReference type="Gene3D" id="3.40.525.10">
    <property type="entry name" value="CRAL-TRIO lipid binding domain"/>
    <property type="match status" value="1"/>
</dbReference>
<dbReference type="Proteomes" id="UP000655225">
    <property type="component" value="Unassembled WGS sequence"/>
</dbReference>
<keyword evidence="4" id="KW-1185">Reference proteome</keyword>
<protein>
    <recommendedName>
        <fullName evidence="2">CRAL-TRIO domain-containing protein</fullName>
    </recommendedName>
</protein>
<dbReference type="CDD" id="cd00170">
    <property type="entry name" value="SEC14"/>
    <property type="match status" value="1"/>
</dbReference>
<name>A0A834YRX4_TETSI</name>
<reference evidence="3 4" key="1">
    <citation type="submission" date="2020-04" db="EMBL/GenBank/DDBJ databases">
        <title>Plant Genome Project.</title>
        <authorList>
            <person name="Zhang R.-G."/>
        </authorList>
    </citation>
    <scope>NUCLEOTIDE SEQUENCE [LARGE SCALE GENOMIC DNA]</scope>
    <source>
        <strain evidence="3">YNK0</strain>
        <tissue evidence="3">Leaf</tissue>
    </source>
</reference>
<proteinExistence type="predicted"/>
<feature type="region of interest" description="Disordered" evidence="1">
    <location>
        <begin position="353"/>
        <end position="404"/>
    </location>
</feature>
<dbReference type="PANTHER" id="PTHR47104:SF1">
    <property type="entry name" value="SEC14P-LIKE PHOSPHATIDYLINOSITOL TRANSFER FAMILY PROTEIN"/>
    <property type="match status" value="1"/>
</dbReference>
<dbReference type="EMBL" id="JABCRI010000014">
    <property type="protein sequence ID" value="KAF8394404.1"/>
    <property type="molecule type" value="Genomic_DNA"/>
</dbReference>
<dbReference type="AlphaFoldDB" id="A0A834YRX4"/>
<evidence type="ECO:0000313" key="3">
    <source>
        <dbReference type="EMBL" id="KAF8394404.1"/>
    </source>
</evidence>
<dbReference type="InterPro" id="IPR036273">
    <property type="entry name" value="CRAL/TRIO_N_dom_sf"/>
</dbReference>
<gene>
    <name evidence="3" type="ORF">HHK36_020612</name>
</gene>
<dbReference type="OrthoDB" id="75724at2759"/>
<dbReference type="SUPFAM" id="SSF46938">
    <property type="entry name" value="CRAL/TRIO N-terminal domain"/>
    <property type="match status" value="1"/>
</dbReference>
<dbReference type="PANTHER" id="PTHR47104">
    <property type="entry name" value="SEC14P-LIKE PHOSPHATIDYLINOSITOL TRANSFER FAMILY PROTEIN"/>
    <property type="match status" value="1"/>
</dbReference>
<dbReference type="PROSITE" id="PS50191">
    <property type="entry name" value="CRAL_TRIO"/>
    <property type="match status" value="1"/>
</dbReference>
<sequence>MGKKDQKDKNKERVEAVLELLRKQAPLTLKQEKFCNNACVERFLKARGDSVKKAAKHLRACLSWRDSISTGTISRSSFHPLFHRRISLSVPSNEMHSISNKSTTLKSLFFSFLVALRKTERLIADEFSTELSEGFAYVAGHDHESRPVMIFRIKQDYQKFHSQKLYIRLLVFTLEVAIGSMPRKVKEFVLLFDASFFRSASAFMNLLLATLKIVSEYYPGRLHRAFVIDPPSLFSYLWKGVRPFVELSTVTMVVYSLDFEESLEYDDFSSLPRASAPRFDPSSIQSTARIGACSSSRFSFTVSHQFDSVKPWYLSLTDTSASKVGPTSPSVSLMGPALISPLNARSFSFASPAARTPRGNIKGDDDRPSRKNIIFPSTPLPHRINDTKDSNSMNHPRTPRPSFLQSPAMFFKDCHVSKSDKSRESFRPFLRFYRRPYDEMGYRSKMRPALGGLVSVVSPHLKRRHVSASQRF</sequence>
<comment type="caution">
    <text evidence="3">The sequence shown here is derived from an EMBL/GenBank/DDBJ whole genome shotgun (WGS) entry which is preliminary data.</text>
</comment>